<keyword evidence="2" id="KW-1185">Reference proteome</keyword>
<dbReference type="EMBL" id="JAACXV010000181">
    <property type="protein sequence ID" value="KAF7282275.1"/>
    <property type="molecule type" value="Genomic_DNA"/>
</dbReference>
<proteinExistence type="predicted"/>
<reference evidence="1" key="1">
    <citation type="submission" date="2020-08" db="EMBL/GenBank/DDBJ databases">
        <title>Genome sequencing and assembly of the red palm weevil Rhynchophorus ferrugineus.</title>
        <authorList>
            <person name="Dias G.B."/>
            <person name="Bergman C.M."/>
            <person name="Manee M."/>
        </authorList>
    </citation>
    <scope>NUCLEOTIDE SEQUENCE</scope>
    <source>
        <strain evidence="1">AA-2017</strain>
        <tissue evidence="1">Whole larva</tissue>
    </source>
</reference>
<dbReference type="AlphaFoldDB" id="A0A834IK08"/>
<name>A0A834IK08_RHYFE</name>
<evidence type="ECO:0000313" key="1">
    <source>
        <dbReference type="EMBL" id="KAF7282275.1"/>
    </source>
</evidence>
<comment type="caution">
    <text evidence="1">The sequence shown here is derived from an EMBL/GenBank/DDBJ whole genome shotgun (WGS) entry which is preliminary data.</text>
</comment>
<protein>
    <submittedName>
        <fullName evidence="1">Uncharacterized protein</fullName>
    </submittedName>
</protein>
<evidence type="ECO:0000313" key="2">
    <source>
        <dbReference type="Proteomes" id="UP000625711"/>
    </source>
</evidence>
<organism evidence="1 2">
    <name type="scientific">Rhynchophorus ferrugineus</name>
    <name type="common">Red palm weevil</name>
    <name type="synonym">Curculio ferrugineus</name>
    <dbReference type="NCBI Taxonomy" id="354439"/>
    <lineage>
        <taxon>Eukaryota</taxon>
        <taxon>Metazoa</taxon>
        <taxon>Ecdysozoa</taxon>
        <taxon>Arthropoda</taxon>
        <taxon>Hexapoda</taxon>
        <taxon>Insecta</taxon>
        <taxon>Pterygota</taxon>
        <taxon>Neoptera</taxon>
        <taxon>Endopterygota</taxon>
        <taxon>Coleoptera</taxon>
        <taxon>Polyphaga</taxon>
        <taxon>Cucujiformia</taxon>
        <taxon>Curculionidae</taxon>
        <taxon>Dryophthorinae</taxon>
        <taxon>Rhynchophorus</taxon>
    </lineage>
</organism>
<accession>A0A834IK08</accession>
<dbReference type="Proteomes" id="UP000625711">
    <property type="component" value="Unassembled WGS sequence"/>
</dbReference>
<gene>
    <name evidence="1" type="ORF">GWI33_002930</name>
</gene>
<sequence>MERCRSAAVTQGSFLSGVLLKVTPVPSPSHRTRLRSVGFPTRPKSNSLPATEEKLAAALAVVVGIYFYQKRRFVECRCVMENLGQKFNLGRILGEFGVDDTWKFVRSWFHFRECLEHRGQLNIHEW</sequence>